<sequence length="112" mass="12644">MKLLKVFAVVVMGCISFQSYAVSLDVTDTLYHFAKKCNTQGKVAYFLDDTGRWQGYSANQIYQEYRYMLDMSSFGSLNSDSAPSVSSNDVQVYLKNTRAKRLAAAQNHLMCK</sequence>
<protein>
    <submittedName>
        <fullName evidence="2">Uncharacterized protein</fullName>
    </submittedName>
</protein>
<gene>
    <name evidence="2" type="ORF">G0028_18260</name>
</gene>
<keyword evidence="1" id="KW-0732">Signal</keyword>
<dbReference type="Proteomes" id="UP000593966">
    <property type="component" value="Chromosome"/>
</dbReference>
<dbReference type="EMBL" id="CP048659">
    <property type="protein sequence ID" value="QOW47663.1"/>
    <property type="molecule type" value="Genomic_DNA"/>
</dbReference>
<organism evidence="2 3">
    <name type="scientific">Acinetobacter piscicola</name>
    <dbReference type="NCBI Taxonomy" id="2006115"/>
    <lineage>
        <taxon>Bacteria</taxon>
        <taxon>Pseudomonadati</taxon>
        <taxon>Pseudomonadota</taxon>
        <taxon>Gammaproteobacteria</taxon>
        <taxon>Moraxellales</taxon>
        <taxon>Moraxellaceae</taxon>
        <taxon>Acinetobacter</taxon>
    </lineage>
</organism>
<evidence type="ECO:0000256" key="1">
    <source>
        <dbReference type="SAM" id="SignalP"/>
    </source>
</evidence>
<evidence type="ECO:0000313" key="2">
    <source>
        <dbReference type="EMBL" id="QOW47663.1"/>
    </source>
</evidence>
<name>A0A7S6VZB4_9GAMM</name>
<dbReference type="AlphaFoldDB" id="A0A7S6VZB4"/>
<keyword evidence="3" id="KW-1185">Reference proteome</keyword>
<dbReference type="RefSeq" id="WP_180046572.1">
    <property type="nucleotide sequence ID" value="NZ_CP048659.1"/>
</dbReference>
<accession>A0A7S6VZB4</accession>
<evidence type="ECO:0000313" key="3">
    <source>
        <dbReference type="Proteomes" id="UP000593966"/>
    </source>
</evidence>
<reference evidence="2 3" key="1">
    <citation type="submission" date="2020-02" db="EMBL/GenBank/DDBJ databases">
        <title>Tigecycline-resistant Acinetobacter species from pigs and migratory birds.</title>
        <authorList>
            <person name="Chen C."/>
            <person name="Sun J."/>
            <person name="Liao X.-P."/>
            <person name="Liu Y.-H."/>
        </authorList>
    </citation>
    <scope>NUCLEOTIDE SEQUENCE [LARGE SCALE GENOMIC DNA]</scope>
    <source>
        <strain evidence="2 3">YH12207_T</strain>
    </source>
</reference>
<feature type="signal peptide" evidence="1">
    <location>
        <begin position="1"/>
        <end position="21"/>
    </location>
</feature>
<proteinExistence type="predicted"/>
<feature type="chain" id="PRO_5032643822" evidence="1">
    <location>
        <begin position="22"/>
        <end position="112"/>
    </location>
</feature>